<sequence>MYTPPHFAEDDRDALHDLIERYSFGLLVSRVAGEPFATHLPFLLDRTAGPYGTLVGHVARANPHWHDLTAEPVLVVFSGPHAYISPAWYETEYAVPTWNYVAVHATGRAALVEDHTELLDIVRRSVSYYEAVRPNPWALNESGPFVERLLPQIVGFRIEIERLEGKKKLSQNHPRERREKVIQALELDGSADAVSVAALMRDTLSKPA</sequence>
<proteinExistence type="predicted"/>
<dbReference type="EMBL" id="CP025958">
    <property type="protein sequence ID" value="AWM39929.1"/>
    <property type="molecule type" value="Genomic_DNA"/>
</dbReference>
<name>A0A2Z3GZI7_9BACT</name>
<reference evidence="1 2" key="1">
    <citation type="submission" date="2018-01" db="EMBL/GenBank/DDBJ databases">
        <title>G. obscuriglobus.</title>
        <authorList>
            <person name="Franke J."/>
            <person name="Blomberg W."/>
            <person name="Selmecki A."/>
        </authorList>
    </citation>
    <scope>NUCLEOTIDE SEQUENCE [LARGE SCALE GENOMIC DNA]</scope>
    <source>
        <strain evidence="1 2">DSM 5831</strain>
    </source>
</reference>
<dbReference type="PIRSF" id="PIRSF010372">
    <property type="entry name" value="PaiB"/>
    <property type="match status" value="1"/>
</dbReference>
<dbReference type="KEGG" id="gog:C1280_24945"/>
<dbReference type="RefSeq" id="WP_010044209.1">
    <property type="nucleotide sequence ID" value="NZ_CP025958.1"/>
</dbReference>
<protein>
    <submittedName>
        <fullName evidence="1">FMN-binding negative transcriptional regulator</fullName>
    </submittedName>
</protein>
<keyword evidence="2" id="KW-1185">Reference proteome</keyword>
<dbReference type="InterPro" id="IPR012349">
    <property type="entry name" value="Split_barrel_FMN-bd"/>
</dbReference>
<evidence type="ECO:0000313" key="1">
    <source>
        <dbReference type="EMBL" id="AWM39929.1"/>
    </source>
</evidence>
<evidence type="ECO:0000313" key="2">
    <source>
        <dbReference type="Proteomes" id="UP000245802"/>
    </source>
</evidence>
<dbReference type="PANTHER" id="PTHR35802:SF1">
    <property type="entry name" value="PROTEASE SYNTHASE AND SPORULATION PROTEIN PAI 2"/>
    <property type="match status" value="1"/>
</dbReference>
<gene>
    <name evidence="1" type="ORF">C1280_24945</name>
</gene>
<dbReference type="AlphaFoldDB" id="A0A2Z3GZI7"/>
<dbReference type="OrthoDB" id="9794948at2"/>
<dbReference type="SUPFAM" id="SSF50475">
    <property type="entry name" value="FMN-binding split barrel"/>
    <property type="match status" value="1"/>
</dbReference>
<organism evidence="1 2">
    <name type="scientific">Gemmata obscuriglobus</name>
    <dbReference type="NCBI Taxonomy" id="114"/>
    <lineage>
        <taxon>Bacteria</taxon>
        <taxon>Pseudomonadati</taxon>
        <taxon>Planctomycetota</taxon>
        <taxon>Planctomycetia</taxon>
        <taxon>Gemmatales</taxon>
        <taxon>Gemmataceae</taxon>
        <taxon>Gemmata</taxon>
    </lineage>
</organism>
<accession>A0A2Z3GZI7</accession>
<dbReference type="PANTHER" id="PTHR35802">
    <property type="entry name" value="PROTEASE SYNTHASE AND SPORULATION PROTEIN PAI 2"/>
    <property type="match status" value="1"/>
</dbReference>
<dbReference type="Gene3D" id="2.30.110.10">
    <property type="entry name" value="Electron Transport, Fmn-binding Protein, Chain A"/>
    <property type="match status" value="1"/>
</dbReference>
<dbReference type="Proteomes" id="UP000245802">
    <property type="component" value="Chromosome"/>
</dbReference>
<dbReference type="InterPro" id="IPR007396">
    <property type="entry name" value="TR_PAI2-type"/>
</dbReference>
<dbReference type="Pfam" id="PF04299">
    <property type="entry name" value="FMN_bind_2"/>
    <property type="match status" value="1"/>
</dbReference>